<dbReference type="PANTHER" id="PTHR24198">
    <property type="entry name" value="ANKYRIN REPEAT AND PROTEIN KINASE DOMAIN-CONTAINING PROTEIN"/>
    <property type="match status" value="1"/>
</dbReference>
<evidence type="ECO:0000313" key="6">
    <source>
        <dbReference type="Proteomes" id="UP000725649"/>
    </source>
</evidence>
<dbReference type="PROSITE" id="PS50297">
    <property type="entry name" value="ANK_REP_REGION"/>
    <property type="match status" value="7"/>
</dbReference>
<dbReference type="Pfam" id="PF13637">
    <property type="entry name" value="Ank_4"/>
    <property type="match status" value="1"/>
</dbReference>
<feature type="repeat" description="ANK" evidence="3">
    <location>
        <begin position="161"/>
        <end position="193"/>
    </location>
</feature>
<evidence type="ECO:0000256" key="3">
    <source>
        <dbReference type="PROSITE-ProRule" id="PRU00023"/>
    </source>
</evidence>
<dbReference type="Gene3D" id="1.25.40.20">
    <property type="entry name" value="Ankyrin repeat-containing domain"/>
    <property type="match status" value="3"/>
</dbReference>
<reference evidence="5" key="1">
    <citation type="submission" date="2019-04" db="EMBL/GenBank/DDBJ databases">
        <title>Evolution of Biomass-Degrading Anaerobic Consortia Revealed by Metagenomics.</title>
        <authorList>
            <person name="Peng X."/>
        </authorList>
    </citation>
    <scope>NUCLEOTIDE SEQUENCE</scope>
    <source>
        <strain evidence="5">SIG66</strain>
    </source>
</reference>
<feature type="signal peptide" evidence="4">
    <location>
        <begin position="1"/>
        <end position="25"/>
    </location>
</feature>
<dbReference type="PRINTS" id="PR01415">
    <property type="entry name" value="ANKYRIN"/>
</dbReference>
<dbReference type="PANTHER" id="PTHR24198:SF165">
    <property type="entry name" value="ANKYRIN REPEAT-CONTAINING PROTEIN-RELATED"/>
    <property type="match status" value="1"/>
</dbReference>
<keyword evidence="2 3" id="KW-0040">ANK repeat</keyword>
<accession>A0A928HF94</accession>
<dbReference type="InterPro" id="IPR002110">
    <property type="entry name" value="Ankyrin_rpt"/>
</dbReference>
<organism evidence="5 6">
    <name type="scientific">Candidatus Avelusimicrobium gallicola</name>
    <dbReference type="NCBI Taxonomy" id="2562704"/>
    <lineage>
        <taxon>Bacteria</taxon>
        <taxon>Pseudomonadati</taxon>
        <taxon>Elusimicrobiota</taxon>
        <taxon>Elusimicrobia</taxon>
        <taxon>Elusimicrobiales</taxon>
        <taxon>Elusimicrobiaceae</taxon>
        <taxon>Candidatus Avelusimicrobium</taxon>
    </lineage>
</organism>
<feature type="chain" id="PRO_5037472836" description="Ankyrin repeat domain-containing protein" evidence="4">
    <location>
        <begin position="26"/>
        <end position="589"/>
    </location>
</feature>
<dbReference type="SMART" id="SM00248">
    <property type="entry name" value="ANK"/>
    <property type="match status" value="13"/>
</dbReference>
<dbReference type="PROSITE" id="PS50088">
    <property type="entry name" value="ANK_REPEAT"/>
    <property type="match status" value="7"/>
</dbReference>
<dbReference type="AlphaFoldDB" id="A0A928HF94"/>
<feature type="repeat" description="ANK" evidence="3">
    <location>
        <begin position="352"/>
        <end position="384"/>
    </location>
</feature>
<keyword evidence="1" id="KW-0677">Repeat</keyword>
<evidence type="ECO:0008006" key="7">
    <source>
        <dbReference type="Google" id="ProtNLM"/>
    </source>
</evidence>
<evidence type="ECO:0000313" key="5">
    <source>
        <dbReference type="EMBL" id="MBE6421528.1"/>
    </source>
</evidence>
<evidence type="ECO:0000256" key="2">
    <source>
        <dbReference type="ARBA" id="ARBA00023043"/>
    </source>
</evidence>
<evidence type="ECO:0000256" key="1">
    <source>
        <dbReference type="ARBA" id="ARBA00022737"/>
    </source>
</evidence>
<feature type="repeat" description="ANK" evidence="3">
    <location>
        <begin position="385"/>
        <end position="417"/>
    </location>
</feature>
<dbReference type="Pfam" id="PF12796">
    <property type="entry name" value="Ank_2"/>
    <property type="match status" value="3"/>
</dbReference>
<comment type="caution">
    <text evidence="5">The sequence shown here is derived from an EMBL/GenBank/DDBJ whole genome shotgun (WGS) entry which is preliminary data.</text>
</comment>
<feature type="repeat" description="ANK" evidence="3">
    <location>
        <begin position="516"/>
        <end position="548"/>
    </location>
</feature>
<name>A0A928HF94_9BACT</name>
<sequence>MKISVMKIGIVLLAFVLLIGGGVSAAPVEDTQATDASEEENSQKWRVSFYGMGDPCEATLHSNALFCAAYKGDIAKVKELLASGTDVNTTNSHGYTALIFAVKAEQTKMVKLLIKAGADANIINDSVEDTTALTIAIKKNNLKIMKLLLEAGANANVADEGGQTPLELAVEANNLKMVKMLIEANVNLEKNFDSVLIRATKNGNTKMVKLLLKDKDGFLLDEALVEPILYAFAHNHHKIAKALIESCWDETLKDKCSGEQAGTDRNCLQGLIQGVVGRIIFASVKNEGTDQECMEKDLSRNPRLLIRASNAGHAEMVKLLLETVADEASKSISINPWGEKSCKSAFAEMLEAGEIALWNASYGGYTEVVKLLLDFGVDANVTNEYNQPPLLGASVQGHTEVVKLLLEHGADVNWENHGWTPIVFATLNDQTEVVRLLISAGAKLDVYGMIGQSLATVAMLESSDETVKILLDAGMNVDFGGPLGLTALVHLSLREEKAERIKWLIALNADVNKKSAWGTPLTLASEHGCVENVKVLLEAGADVNLTGREGKTALMLAQGGEQKAKKSGDLAKELAYEEIVKLLIEAGAK</sequence>
<dbReference type="SUPFAM" id="SSF140860">
    <property type="entry name" value="Pseudo ankyrin repeat-like"/>
    <property type="match status" value="1"/>
</dbReference>
<protein>
    <recommendedName>
        <fullName evidence="7">Ankyrin repeat domain-containing protein</fullName>
    </recommendedName>
</protein>
<feature type="repeat" description="ANK" evidence="3">
    <location>
        <begin position="93"/>
        <end position="125"/>
    </location>
</feature>
<dbReference type="InterPro" id="IPR036770">
    <property type="entry name" value="Ankyrin_rpt-contain_sf"/>
</dbReference>
<dbReference type="EMBL" id="SUVG01000006">
    <property type="protein sequence ID" value="MBE6421528.1"/>
    <property type="molecule type" value="Genomic_DNA"/>
</dbReference>
<proteinExistence type="predicted"/>
<keyword evidence="4" id="KW-0732">Signal</keyword>
<dbReference type="Proteomes" id="UP000725649">
    <property type="component" value="Unassembled WGS sequence"/>
</dbReference>
<evidence type="ECO:0000256" key="4">
    <source>
        <dbReference type="SAM" id="SignalP"/>
    </source>
</evidence>
<gene>
    <name evidence="5" type="ORF">E7027_05315</name>
</gene>
<dbReference type="SUPFAM" id="SSF48403">
    <property type="entry name" value="Ankyrin repeat"/>
    <property type="match status" value="2"/>
</dbReference>
<feature type="repeat" description="ANK" evidence="3">
    <location>
        <begin position="417"/>
        <end position="449"/>
    </location>
</feature>
<feature type="repeat" description="ANK" evidence="3">
    <location>
        <begin position="128"/>
        <end position="160"/>
    </location>
</feature>